<dbReference type="AlphaFoldDB" id="A0A2P8AK03"/>
<feature type="compositionally biased region" description="Polar residues" evidence="1">
    <location>
        <begin position="67"/>
        <end position="77"/>
    </location>
</feature>
<feature type="compositionally biased region" description="Basic residues" evidence="1">
    <location>
        <begin position="486"/>
        <end position="497"/>
    </location>
</feature>
<dbReference type="STRING" id="40998.A0A2P8AK03"/>
<name>A0A2P8AK03_9PEZI</name>
<organism evidence="2 3">
    <name type="scientific">Elsinoe australis</name>
    <dbReference type="NCBI Taxonomy" id="40998"/>
    <lineage>
        <taxon>Eukaryota</taxon>
        <taxon>Fungi</taxon>
        <taxon>Dikarya</taxon>
        <taxon>Ascomycota</taxon>
        <taxon>Pezizomycotina</taxon>
        <taxon>Dothideomycetes</taxon>
        <taxon>Dothideomycetidae</taxon>
        <taxon>Myriangiales</taxon>
        <taxon>Elsinoaceae</taxon>
        <taxon>Elsinoe</taxon>
    </lineage>
</organism>
<reference evidence="2 3" key="1">
    <citation type="submission" date="2017-05" db="EMBL/GenBank/DDBJ databases">
        <title>Draft genome sequence of Elsinoe australis.</title>
        <authorList>
            <person name="Cheng Q."/>
        </authorList>
    </citation>
    <scope>NUCLEOTIDE SEQUENCE [LARGE SCALE GENOMIC DNA]</scope>
    <source>
        <strain evidence="2 3">NL1</strain>
    </source>
</reference>
<protein>
    <submittedName>
        <fullName evidence="2">Uncharacterized protein</fullName>
    </submittedName>
</protein>
<feature type="compositionally biased region" description="Basic and acidic residues" evidence="1">
    <location>
        <begin position="36"/>
        <end position="46"/>
    </location>
</feature>
<evidence type="ECO:0000313" key="3">
    <source>
        <dbReference type="Proteomes" id="UP000243723"/>
    </source>
</evidence>
<dbReference type="OrthoDB" id="5365739at2759"/>
<keyword evidence="3" id="KW-1185">Reference proteome</keyword>
<proteinExistence type="predicted"/>
<feature type="compositionally biased region" description="Basic and acidic residues" evidence="1">
    <location>
        <begin position="101"/>
        <end position="114"/>
    </location>
</feature>
<feature type="region of interest" description="Disordered" evidence="1">
    <location>
        <begin position="254"/>
        <end position="279"/>
    </location>
</feature>
<accession>A0A2P8AK03</accession>
<comment type="caution">
    <text evidence="2">The sequence shown here is derived from an EMBL/GenBank/DDBJ whole genome shotgun (WGS) entry which is preliminary data.</text>
</comment>
<dbReference type="Proteomes" id="UP000243723">
    <property type="component" value="Unassembled WGS sequence"/>
</dbReference>
<feature type="compositionally biased region" description="Acidic residues" evidence="1">
    <location>
        <begin position="254"/>
        <end position="278"/>
    </location>
</feature>
<feature type="compositionally biased region" description="Polar residues" evidence="1">
    <location>
        <begin position="87"/>
        <end position="99"/>
    </location>
</feature>
<evidence type="ECO:0000256" key="1">
    <source>
        <dbReference type="SAM" id="MobiDB-lite"/>
    </source>
</evidence>
<sequence length="497" mass="55818">MYARQTLQAIGPGRPSFRSLVRQCRRHRPVRFYASGRDERKDRPAGVEDAQATDTLGMSRRQRAEHLSQQIGNVGKSTRSDPPPATQSPEVSTSESNISPEVEHERRSIREAADRSAQNVAKSDRIESGSEVGIGGLIEDEQEAEEEFNEEDFEALNLSPEDLETYQSNPDAYLLIATEGGNEHTIRPFEDLNKLGLPLEDIQRYTANPNDYHIFHDAERGYSLEHRERADLGIGNEELDLSEEDMKKMQTDLEAFDDDEDEGQEADEEAEDEDEEAIDSAPSLQHDLHMLEQYDKEDVTAVPFTPAHVTPAEIREQYLHSGRGTATISAANFEGVVQDRIKMLTEMRQADFRYAPDMAKKMMRGGLISFNSEQEKAEVVAAAKEYAYKLNKSANKARKGEEGVTEHEFAPLPEATQNAILARYVKGRYWDMEKKRFKSEVLNRVSVNVAKNNTYLGRDGAVFLKKVQGLVAPQEGARGKQAGKTAKPKQSAKKAKK</sequence>
<dbReference type="EMBL" id="NHZQ01000003">
    <property type="protein sequence ID" value="PSK60800.1"/>
    <property type="molecule type" value="Genomic_DNA"/>
</dbReference>
<feature type="region of interest" description="Disordered" evidence="1">
    <location>
        <begin position="1"/>
        <end position="133"/>
    </location>
</feature>
<evidence type="ECO:0000313" key="2">
    <source>
        <dbReference type="EMBL" id="PSK60800.1"/>
    </source>
</evidence>
<gene>
    <name evidence="2" type="ORF">B9Z65_950</name>
</gene>
<feature type="region of interest" description="Disordered" evidence="1">
    <location>
        <begin position="474"/>
        <end position="497"/>
    </location>
</feature>